<feature type="compositionally biased region" description="Low complexity" evidence="1">
    <location>
        <begin position="179"/>
        <end position="200"/>
    </location>
</feature>
<dbReference type="GeneID" id="28861568"/>
<feature type="compositionally biased region" description="Pro residues" evidence="1">
    <location>
        <begin position="168"/>
        <end position="178"/>
    </location>
</feature>
<comment type="caution">
    <text evidence="2">The sequence shown here is derived from an EMBL/GenBank/DDBJ whole genome shotgun (WGS) entry which is preliminary data.</text>
</comment>
<feature type="compositionally biased region" description="Basic and acidic residues" evidence="1">
    <location>
        <begin position="499"/>
        <end position="512"/>
    </location>
</feature>
<evidence type="ECO:0000313" key="3">
    <source>
        <dbReference type="Proteomes" id="UP000092177"/>
    </source>
</evidence>
<feature type="compositionally biased region" description="Pro residues" evidence="1">
    <location>
        <begin position="111"/>
        <end position="124"/>
    </location>
</feature>
<organism evidence="2 3">
    <name type="scientific">Colletotrichum higginsianum (strain IMI 349063)</name>
    <name type="common">Crucifer anthracnose fungus</name>
    <dbReference type="NCBI Taxonomy" id="759273"/>
    <lineage>
        <taxon>Eukaryota</taxon>
        <taxon>Fungi</taxon>
        <taxon>Dikarya</taxon>
        <taxon>Ascomycota</taxon>
        <taxon>Pezizomycotina</taxon>
        <taxon>Sordariomycetes</taxon>
        <taxon>Hypocreomycetidae</taxon>
        <taxon>Glomerellales</taxon>
        <taxon>Glomerellaceae</taxon>
        <taxon>Colletotrichum</taxon>
        <taxon>Colletotrichum destructivum species complex</taxon>
    </lineage>
</organism>
<gene>
    <name evidence="2" type="ORF">CH63R_02486</name>
</gene>
<dbReference type="RefSeq" id="XP_018162277.1">
    <property type="nucleotide sequence ID" value="XM_018297461.1"/>
</dbReference>
<keyword evidence="3" id="KW-1185">Reference proteome</keyword>
<dbReference type="OrthoDB" id="5418627at2759"/>
<feature type="compositionally biased region" description="Polar residues" evidence="1">
    <location>
        <begin position="258"/>
        <end position="268"/>
    </location>
</feature>
<feature type="compositionally biased region" description="Low complexity" evidence="1">
    <location>
        <begin position="477"/>
        <end position="496"/>
    </location>
</feature>
<feature type="compositionally biased region" description="Pro residues" evidence="1">
    <location>
        <begin position="406"/>
        <end position="418"/>
    </location>
</feature>
<dbReference type="EMBL" id="LTAN01000002">
    <property type="protein sequence ID" value="OBR13760.1"/>
    <property type="molecule type" value="Genomic_DNA"/>
</dbReference>
<dbReference type="Proteomes" id="UP000092177">
    <property type="component" value="Chromosome 2"/>
</dbReference>
<evidence type="ECO:0000256" key="1">
    <source>
        <dbReference type="SAM" id="MobiDB-lite"/>
    </source>
</evidence>
<feature type="compositionally biased region" description="Acidic residues" evidence="1">
    <location>
        <begin position="543"/>
        <end position="554"/>
    </location>
</feature>
<dbReference type="KEGG" id="chig:CH63R_02486"/>
<accession>A0A1B7YNZ1</accession>
<feature type="region of interest" description="Disordered" evidence="1">
    <location>
        <begin position="162"/>
        <end position="577"/>
    </location>
</feature>
<feature type="compositionally biased region" description="Low complexity" evidence="1">
    <location>
        <begin position="356"/>
        <end position="367"/>
    </location>
</feature>
<feature type="compositionally biased region" description="Polar residues" evidence="1">
    <location>
        <begin position="232"/>
        <end position="246"/>
    </location>
</feature>
<dbReference type="AlphaFoldDB" id="A0A1B7YNZ1"/>
<feature type="compositionally biased region" description="Acidic residues" evidence="1">
    <location>
        <begin position="513"/>
        <end position="522"/>
    </location>
</feature>
<feature type="compositionally biased region" description="Acidic residues" evidence="1">
    <location>
        <begin position="448"/>
        <end position="461"/>
    </location>
</feature>
<protein>
    <submittedName>
        <fullName evidence="2">Uncharacterized protein</fullName>
    </submittedName>
</protein>
<proteinExistence type="predicted"/>
<dbReference type="VEuPathDB" id="FungiDB:CH63R_02486"/>
<sequence>MVDMDMDMDDATRLIGDLHQKLADLDHKVAAYRQDMATEFHRYSRQLLQNIPPDISAEVDRAVAATLVNYPALRPALVPPRHLSDSPPPPPTDDAGFLTESHSNPDDAHHPPPPPSPKSTPPSVLPHAGTAALTSPDTAYDRERDRDFHGLFTPSYLPLLDSSHSSPAPAPVSAPAPAPAQTTTPTPASATHSPTLSPASKPATDDDDDDGDDMGRRKPAQPREQQQQQQQESATSQPSVVATTQAPDRPTHERRGTNDTTSSGASEQSDSKVRRSALRRASSGSKPPASPRRVRFEFEGGEVLPTTSPQSSEPSLVLSHTLANSRSPPPPEDDSMSVESILGPDEDSGPPPKKVSSSQALRALSRAPLDANTVWTVVNPEAMEKENGSMATSDSETSLQTDDAPKPAPTLQTPPTPPRATVSERKQTPRTSDPEPPVAVNKRRDDNKDEDDDDSSSDDEFLAMAKPKSFANKKAILSPLSRSPTRTSSVPYSPTPDKTGSRSENRSFLEQRDADEDEDDDDMFHFEGLSAPPKPRFRPAPIQEEEEEDEDDDENRAHEPAAPTLYSTSPAVSIPKAPEPAIPAHLISGSVGSFRGRPVTMPVVKSLDVYQQAASLGDVSSFIGGLDGRSGVDDGDLNSYRASVGQSLFSGTPRSLTERMMMEEAQSQRRAAAQRPH</sequence>
<feature type="compositionally biased region" description="Polar residues" evidence="1">
    <location>
        <begin position="305"/>
        <end position="314"/>
    </location>
</feature>
<name>A0A1B7YNZ1_COLHI</name>
<feature type="compositionally biased region" description="Polar residues" evidence="1">
    <location>
        <begin position="389"/>
        <end position="401"/>
    </location>
</feature>
<feature type="region of interest" description="Disordered" evidence="1">
    <location>
        <begin position="79"/>
        <end position="141"/>
    </location>
</feature>
<evidence type="ECO:0000313" key="2">
    <source>
        <dbReference type="EMBL" id="OBR13760.1"/>
    </source>
</evidence>
<reference evidence="3" key="1">
    <citation type="journal article" date="2017" name="BMC Genomics">
        <title>Gapless genome assembly of Colletotrichum higginsianum reveals chromosome structure and association of transposable elements with secondary metabolite gene clusters.</title>
        <authorList>
            <person name="Dallery J.-F."/>
            <person name="Lapalu N."/>
            <person name="Zampounis A."/>
            <person name="Pigne S."/>
            <person name="Luyten I."/>
            <person name="Amselem J."/>
            <person name="Wittenberg A.H.J."/>
            <person name="Zhou S."/>
            <person name="de Queiroz M.V."/>
            <person name="Robin G.P."/>
            <person name="Auger A."/>
            <person name="Hainaut M."/>
            <person name="Henrissat B."/>
            <person name="Kim K.-T."/>
            <person name="Lee Y.-H."/>
            <person name="Lespinet O."/>
            <person name="Schwartz D.C."/>
            <person name="Thon M.R."/>
            <person name="O'Connell R.J."/>
        </authorList>
    </citation>
    <scope>NUCLEOTIDE SEQUENCE [LARGE SCALE GENOMIC DNA]</scope>
    <source>
        <strain evidence="3">IMI 349063</strain>
    </source>
</reference>